<comment type="caution">
    <text evidence="5">The sequence shown here is derived from an EMBL/GenBank/DDBJ whole genome shotgun (WGS) entry which is preliminary data.</text>
</comment>
<dbReference type="EMBL" id="JACVVK020000073">
    <property type="protein sequence ID" value="KAK7495623.1"/>
    <property type="molecule type" value="Genomic_DNA"/>
</dbReference>
<feature type="compositionally biased region" description="Acidic residues" evidence="3">
    <location>
        <begin position="329"/>
        <end position="348"/>
    </location>
</feature>
<comment type="similarity">
    <text evidence="1 2">Belongs to the lunapark family.</text>
</comment>
<dbReference type="Proteomes" id="UP001519460">
    <property type="component" value="Unassembled WGS sequence"/>
</dbReference>
<keyword evidence="2" id="KW-0479">Metal-binding</keyword>
<keyword evidence="2" id="KW-0863">Zinc-finger</keyword>
<name>A0ABD0L814_9CAEN</name>
<comment type="function">
    <text evidence="2">Plays a role in determining ER morphology.</text>
</comment>
<dbReference type="GO" id="GO:0008270">
    <property type="term" value="F:zinc ion binding"/>
    <property type="evidence" value="ECO:0007669"/>
    <property type="project" value="UniProtKB-KW"/>
</dbReference>
<feature type="domain" description="Lunapark zinc ribbon" evidence="4">
    <location>
        <begin position="240"/>
        <end position="289"/>
    </location>
</feature>
<feature type="compositionally biased region" description="Polar residues" evidence="3">
    <location>
        <begin position="486"/>
        <end position="505"/>
    </location>
</feature>
<accession>A0ABD0L814</accession>
<feature type="compositionally biased region" description="Polar residues" evidence="3">
    <location>
        <begin position="362"/>
        <end position="395"/>
    </location>
</feature>
<keyword evidence="2" id="KW-0256">Endoplasmic reticulum</keyword>
<feature type="compositionally biased region" description="Polar residues" evidence="3">
    <location>
        <begin position="440"/>
        <end position="477"/>
    </location>
</feature>
<feature type="transmembrane region" description="Helical" evidence="2">
    <location>
        <begin position="42"/>
        <end position="67"/>
    </location>
</feature>
<keyword evidence="6" id="KW-1185">Reference proteome</keyword>
<proteinExistence type="inferred from homology"/>
<keyword evidence="2" id="KW-0812">Transmembrane</keyword>
<organism evidence="5 6">
    <name type="scientific">Batillaria attramentaria</name>
    <dbReference type="NCBI Taxonomy" id="370345"/>
    <lineage>
        <taxon>Eukaryota</taxon>
        <taxon>Metazoa</taxon>
        <taxon>Spiralia</taxon>
        <taxon>Lophotrochozoa</taxon>
        <taxon>Mollusca</taxon>
        <taxon>Gastropoda</taxon>
        <taxon>Caenogastropoda</taxon>
        <taxon>Sorbeoconcha</taxon>
        <taxon>Cerithioidea</taxon>
        <taxon>Batillariidae</taxon>
        <taxon>Batillaria</taxon>
    </lineage>
</organism>
<dbReference type="InterPro" id="IPR040115">
    <property type="entry name" value="Lnp"/>
</dbReference>
<protein>
    <recommendedName>
        <fullName evidence="2">Endoplasmic reticulum junction formation protein lunapark</fullName>
    </recommendedName>
</protein>
<dbReference type="GO" id="GO:1903373">
    <property type="term" value="P:positive regulation of endoplasmic reticulum tubular network organization"/>
    <property type="evidence" value="ECO:0007669"/>
    <property type="project" value="UniProtKB-UniRule"/>
</dbReference>
<evidence type="ECO:0000256" key="1">
    <source>
        <dbReference type="ARBA" id="ARBA00009940"/>
    </source>
</evidence>
<dbReference type="InterPro" id="IPR019273">
    <property type="entry name" value="Lunapark_Znf"/>
</dbReference>
<evidence type="ECO:0000256" key="2">
    <source>
        <dbReference type="RuleBase" id="RU367073"/>
    </source>
</evidence>
<feature type="compositionally biased region" description="Low complexity" evidence="3">
    <location>
        <begin position="418"/>
        <end position="439"/>
    </location>
</feature>
<dbReference type="AlphaFoldDB" id="A0ABD0L814"/>
<dbReference type="PANTHER" id="PTHR22166:SF12">
    <property type="entry name" value="ENDOPLASMIC RETICULUM JUNCTION FORMATION PROTEIN LUNAPARK"/>
    <property type="match status" value="1"/>
</dbReference>
<evidence type="ECO:0000256" key="3">
    <source>
        <dbReference type="SAM" id="MobiDB-lite"/>
    </source>
</evidence>
<keyword evidence="2" id="KW-1133">Transmembrane helix</keyword>
<feature type="compositionally biased region" description="Basic and acidic residues" evidence="3">
    <location>
        <begin position="349"/>
        <end position="361"/>
    </location>
</feature>
<comment type="domain">
    <text evidence="2">The C4-type zinc finger motif is necessary both for its ER three-way tubular junction localization and formation.</text>
</comment>
<evidence type="ECO:0000259" key="4">
    <source>
        <dbReference type="Pfam" id="PF10058"/>
    </source>
</evidence>
<gene>
    <name evidence="5" type="ORF">BaRGS_00013070</name>
</gene>
<dbReference type="GO" id="GO:0071788">
    <property type="term" value="P:endoplasmic reticulum tubular network maintenance"/>
    <property type="evidence" value="ECO:0007669"/>
    <property type="project" value="UniProtKB-UniRule"/>
</dbReference>
<comment type="subcellular location">
    <subcellularLocation>
        <location evidence="2">Endoplasmic reticulum membrane</location>
        <topology evidence="2">Multi-pass membrane protein</topology>
    </subcellularLocation>
</comment>
<feature type="compositionally biased region" description="Polar residues" evidence="3">
    <location>
        <begin position="402"/>
        <end position="417"/>
    </location>
</feature>
<dbReference type="Pfam" id="PF10058">
    <property type="entry name" value="Zn_ribbon_10"/>
    <property type="match status" value="1"/>
</dbReference>
<keyword evidence="2" id="KW-0862">Zinc</keyword>
<sequence>MGIITSRFREKLSTIEVLEKIDKDISSLQKNRRSNQELQKRIAASLLLYSILLYIVAVVVFYFFYFPDNWPDRALYSLPLVIFPFLIWGARKMMHWYFVKRLAANDLALNELREKRKTVLEEVMEKETYKKAREILEKFDPTRFKKLEKPPSPENPVPSPGTFVRQRANVQQTSPVMATPRRPQMTPMTAVRPGPGAMIMNTPRVPMATPAPGQPIPMRYSPPPGPPMPRTIISRDRGSMEKVIDYLVGDGPQNRYALICRFCASHNGMALPEEFEYLSFRCCYCYNMNQARKMRPFAPKLEFPEVAPEAKPAAGPGRANGHKERSSEEERDASSGLDEEDEGDEEVEKVEKDGERGEKAATRSSSTQLDGTASSARPEGSATSVQKKPSQTNIASEPKGAWSSSAPQKQKGSQGVGAQQQMKMSQASAASQQRGVSQATQQKVLPQASAASQQKGMSQNGTSQQMGASHVKATTQEAGEPHVKQQKISSSTVTTSPKTEVSPSASAIGAGSTPEVTTEGRFQCSEQS</sequence>
<reference evidence="5 6" key="1">
    <citation type="journal article" date="2023" name="Sci. Data">
        <title>Genome assembly of the Korean intertidal mud-creeper Batillaria attramentaria.</title>
        <authorList>
            <person name="Patra A.K."/>
            <person name="Ho P.T."/>
            <person name="Jun S."/>
            <person name="Lee S.J."/>
            <person name="Kim Y."/>
            <person name="Won Y.J."/>
        </authorList>
    </citation>
    <scope>NUCLEOTIDE SEQUENCE [LARGE SCALE GENOMIC DNA]</scope>
    <source>
        <strain evidence="5">Wonlab-2016</strain>
    </source>
</reference>
<dbReference type="GO" id="GO:0098826">
    <property type="term" value="C:endoplasmic reticulum tubular network membrane"/>
    <property type="evidence" value="ECO:0007669"/>
    <property type="project" value="UniProtKB-UniRule"/>
</dbReference>
<feature type="transmembrane region" description="Helical" evidence="2">
    <location>
        <begin position="73"/>
        <end position="91"/>
    </location>
</feature>
<feature type="region of interest" description="Disordered" evidence="3">
    <location>
        <begin position="308"/>
        <end position="528"/>
    </location>
</feature>
<evidence type="ECO:0000313" key="5">
    <source>
        <dbReference type="EMBL" id="KAK7495623.1"/>
    </source>
</evidence>
<feature type="region of interest" description="Disordered" evidence="3">
    <location>
        <begin position="145"/>
        <end position="194"/>
    </location>
</feature>
<dbReference type="PANTHER" id="PTHR22166">
    <property type="entry name" value="ENDOPLASMIC RETICULUM JUNCTION FORMATION PROTEIN LUNAPARK"/>
    <property type="match status" value="1"/>
</dbReference>
<evidence type="ECO:0000313" key="6">
    <source>
        <dbReference type="Proteomes" id="UP001519460"/>
    </source>
</evidence>
<keyword evidence="2" id="KW-0472">Membrane</keyword>